<dbReference type="Pfam" id="PF00534">
    <property type="entry name" value="Glycos_transf_1"/>
    <property type="match status" value="1"/>
</dbReference>
<evidence type="ECO:0000259" key="1">
    <source>
        <dbReference type="Pfam" id="PF00534"/>
    </source>
</evidence>
<dbReference type="SUPFAM" id="SSF53756">
    <property type="entry name" value="UDP-Glycosyltransferase/glycogen phosphorylase"/>
    <property type="match status" value="1"/>
</dbReference>
<evidence type="ECO:0000313" key="3">
    <source>
        <dbReference type="EMBL" id="CAG2159696.1"/>
    </source>
</evidence>
<dbReference type="InterPro" id="IPR028098">
    <property type="entry name" value="Glyco_trans_4-like_N"/>
</dbReference>
<evidence type="ECO:0000313" key="4">
    <source>
        <dbReference type="Proteomes" id="UP000672657"/>
    </source>
</evidence>
<keyword evidence="3" id="KW-0808">Transferase</keyword>
<feature type="domain" description="Glycosyltransferase subfamily 4-like N-terminal" evidence="2">
    <location>
        <begin position="15"/>
        <end position="175"/>
    </location>
</feature>
<organism evidence="3 4">
    <name type="scientific">Cupriavidus numazuensis</name>
    <dbReference type="NCBI Taxonomy" id="221992"/>
    <lineage>
        <taxon>Bacteria</taxon>
        <taxon>Pseudomonadati</taxon>
        <taxon>Pseudomonadota</taxon>
        <taxon>Betaproteobacteria</taxon>
        <taxon>Burkholderiales</taxon>
        <taxon>Burkholderiaceae</taxon>
        <taxon>Cupriavidus</taxon>
    </lineage>
</organism>
<accession>A0ABN7QCB1</accession>
<dbReference type="InterPro" id="IPR001296">
    <property type="entry name" value="Glyco_trans_1"/>
</dbReference>
<name>A0ABN7QCB1_9BURK</name>
<proteinExistence type="predicted"/>
<dbReference type="EMBL" id="CAJPVI010000063">
    <property type="protein sequence ID" value="CAG2159696.1"/>
    <property type="molecule type" value="Genomic_DNA"/>
</dbReference>
<dbReference type="GO" id="GO:0103011">
    <property type="term" value="F:mannosylfructose-phosphate synthase activity"/>
    <property type="evidence" value="ECO:0007669"/>
    <property type="project" value="UniProtKB-EC"/>
</dbReference>
<sequence length="408" mass="45407">MKLLQLLPSLDPQQGGTTESVRQMSRRMAALGHHVELVTLDAPDAPWLQPDDPAVHALGPARGGYRYSPRLLPWLRANAVRFDAVIVNGLWQYHGFAAWMALRGTGVPYYVFPHGMLDPWFRTQHPLKHLKKWLYWPWAEYRVLRDARVVMFTAEDERLRARDSFWLYRVREAVVNFGTARPPLDDGTLREAFLAAHPELRGKRLLLFLGRIHPKKGCDLLVEAFARVAGIDPSLHLVMAGPDGDAQWAPTLRARAEALGVGARVSWPGMLQDAMKWGAFHASEAFVLPSHQENFGIAVAESLGCGVPALVSTRVNIWRELVRNGAGLSALDSVDGTESMLRRWLATEPAERERMRARARVAFALHFTVEAMAADVLRVVQGGPVPFAGSGPVTAAGLHLQSLGRRER</sequence>
<dbReference type="Gene3D" id="3.40.50.2000">
    <property type="entry name" value="Glycogen Phosphorylase B"/>
    <property type="match status" value="2"/>
</dbReference>
<evidence type="ECO:0000259" key="2">
    <source>
        <dbReference type="Pfam" id="PF13579"/>
    </source>
</evidence>
<dbReference type="RefSeq" id="WP_211957687.1">
    <property type="nucleotide sequence ID" value="NZ_CAJPVI010000063.1"/>
</dbReference>
<dbReference type="PANTHER" id="PTHR12526">
    <property type="entry name" value="GLYCOSYLTRANSFERASE"/>
    <property type="match status" value="1"/>
</dbReference>
<protein>
    <submittedName>
        <fullName evidence="3">Mannosylfructose-phosphate synthase</fullName>
        <ecNumber evidence="3">2.4.1.246</ecNumber>
    </submittedName>
</protein>
<keyword evidence="4" id="KW-1185">Reference proteome</keyword>
<dbReference type="EC" id="2.4.1.246" evidence="3"/>
<comment type="caution">
    <text evidence="3">The sequence shown here is derived from an EMBL/GenBank/DDBJ whole genome shotgun (WGS) entry which is preliminary data.</text>
</comment>
<gene>
    <name evidence="3" type="primary">mfpsA</name>
    <name evidence="3" type="ORF">LMG26411_06908</name>
</gene>
<dbReference type="Pfam" id="PF13579">
    <property type="entry name" value="Glyco_trans_4_4"/>
    <property type="match status" value="1"/>
</dbReference>
<dbReference type="PANTHER" id="PTHR12526:SF636">
    <property type="entry name" value="BLL3647 PROTEIN"/>
    <property type="match status" value="1"/>
</dbReference>
<keyword evidence="3" id="KW-0328">Glycosyltransferase</keyword>
<feature type="domain" description="Glycosyl transferase family 1" evidence="1">
    <location>
        <begin position="196"/>
        <end position="360"/>
    </location>
</feature>
<dbReference type="Proteomes" id="UP000672657">
    <property type="component" value="Unassembled WGS sequence"/>
</dbReference>
<reference evidence="3 4" key="1">
    <citation type="submission" date="2021-03" db="EMBL/GenBank/DDBJ databases">
        <authorList>
            <person name="Peeters C."/>
        </authorList>
    </citation>
    <scope>NUCLEOTIDE SEQUENCE [LARGE SCALE GENOMIC DNA]</scope>
    <source>
        <strain evidence="3 4">LMG 26411</strain>
    </source>
</reference>